<feature type="region of interest" description="Disordered" evidence="2">
    <location>
        <begin position="340"/>
        <end position="360"/>
    </location>
</feature>
<proteinExistence type="predicted"/>
<evidence type="ECO:0000256" key="1">
    <source>
        <dbReference type="SAM" id="Coils"/>
    </source>
</evidence>
<dbReference type="AlphaFoldDB" id="A0AAP0MI56"/>
<evidence type="ECO:0000256" key="2">
    <source>
        <dbReference type="SAM" id="MobiDB-lite"/>
    </source>
</evidence>
<reference evidence="3 4" key="1">
    <citation type="submission" date="2024-05" db="EMBL/GenBank/DDBJ databases">
        <title>Haplotype-resolved chromosome-level genome assembly of Huyou (Citrus changshanensis).</title>
        <authorList>
            <person name="Miao C."/>
            <person name="Chen W."/>
            <person name="Wu Y."/>
            <person name="Wang L."/>
            <person name="Zhao S."/>
            <person name="Grierson D."/>
            <person name="Xu C."/>
            <person name="Chen K."/>
        </authorList>
    </citation>
    <scope>NUCLEOTIDE SEQUENCE [LARGE SCALE GENOMIC DNA]</scope>
    <source>
        <strain evidence="3">01-14</strain>
        <tissue evidence="3">Leaf</tissue>
    </source>
</reference>
<comment type="caution">
    <text evidence="3">The sequence shown here is derived from an EMBL/GenBank/DDBJ whole genome shotgun (WGS) entry which is preliminary data.</text>
</comment>
<name>A0AAP0MI56_9ROSI</name>
<dbReference type="Proteomes" id="UP001428341">
    <property type="component" value="Unassembled WGS sequence"/>
</dbReference>
<organism evidence="3 4">
    <name type="scientific">Citrus x changshan-huyou</name>
    <dbReference type="NCBI Taxonomy" id="2935761"/>
    <lineage>
        <taxon>Eukaryota</taxon>
        <taxon>Viridiplantae</taxon>
        <taxon>Streptophyta</taxon>
        <taxon>Embryophyta</taxon>
        <taxon>Tracheophyta</taxon>
        <taxon>Spermatophyta</taxon>
        <taxon>Magnoliopsida</taxon>
        <taxon>eudicotyledons</taxon>
        <taxon>Gunneridae</taxon>
        <taxon>Pentapetalae</taxon>
        <taxon>rosids</taxon>
        <taxon>malvids</taxon>
        <taxon>Sapindales</taxon>
        <taxon>Rutaceae</taxon>
        <taxon>Aurantioideae</taxon>
        <taxon>Citrus</taxon>
    </lineage>
</organism>
<keyword evidence="4" id="KW-1185">Reference proteome</keyword>
<gene>
    <name evidence="3" type="ORF">WN944_005889</name>
</gene>
<sequence length="377" mass="42608">MSTRSLSGEKGYENEIAGRDAEKENVIKVFKDNGLENRLGGDATDTEEAFKICWVFGVDQIVNANRALVPPERDDVLKIFLKNTKRIADVYVAGGPNARLNFLKLQQRFLLSSIQAFERKTRGRVPDFRRATPARMDPSTVPSNTSLQSWEDQQLNESLAIYVRVHCLALQQHTVMKFLQQQHQQQSQAQQQQPAMGFLEQRVQQQQHAVIGSLQLLQKQAQQQQQAVMGYLQQLQQQIQQQQQTVVGSLQQLQQQAVLRFSQQQLQAKIGILQQLQPQFAIGFLQQQQQQHAIIGFLQRQQAVIGFLQQQQQQQLVQQQQQLHNNDASRAQVSITASNYGESAGNANPGPNSASLQSSEIQQQNVGLDGGWLFFSL</sequence>
<feature type="coiled-coil region" evidence="1">
    <location>
        <begin position="214"/>
        <end position="252"/>
    </location>
</feature>
<keyword evidence="1" id="KW-0175">Coiled coil</keyword>
<evidence type="ECO:0000313" key="3">
    <source>
        <dbReference type="EMBL" id="KAK9213903.1"/>
    </source>
</evidence>
<protein>
    <submittedName>
        <fullName evidence="3">Uncharacterized protein</fullName>
    </submittedName>
</protein>
<evidence type="ECO:0000313" key="4">
    <source>
        <dbReference type="Proteomes" id="UP001428341"/>
    </source>
</evidence>
<accession>A0AAP0MI56</accession>
<dbReference type="EMBL" id="JBCGBO010000003">
    <property type="protein sequence ID" value="KAK9213903.1"/>
    <property type="molecule type" value="Genomic_DNA"/>
</dbReference>